<gene>
    <name evidence="2" type="ORF">TCM_017717</name>
</gene>
<evidence type="ECO:0000256" key="1">
    <source>
        <dbReference type="SAM" id="Phobius"/>
    </source>
</evidence>
<evidence type="ECO:0000313" key="2">
    <source>
        <dbReference type="EMBL" id="EOY03155.1"/>
    </source>
</evidence>
<keyword evidence="1" id="KW-1133">Transmembrane helix</keyword>
<dbReference type="HOGENOM" id="CLU_2799121_0_0_1"/>
<feature type="transmembrane region" description="Helical" evidence="1">
    <location>
        <begin position="7"/>
        <end position="25"/>
    </location>
</feature>
<evidence type="ECO:0000313" key="3">
    <source>
        <dbReference type="Proteomes" id="UP000026915"/>
    </source>
</evidence>
<proteinExistence type="predicted"/>
<keyword evidence="3" id="KW-1185">Reference proteome</keyword>
<name>A0A061EDY6_THECC</name>
<reference evidence="2 3" key="1">
    <citation type="journal article" date="2013" name="Genome Biol.">
        <title>The genome sequence of the most widely cultivated cacao type and its use to identify candidate genes regulating pod color.</title>
        <authorList>
            <person name="Motamayor J.C."/>
            <person name="Mockaitis K."/>
            <person name="Schmutz J."/>
            <person name="Haiminen N."/>
            <person name="Iii D.L."/>
            <person name="Cornejo O."/>
            <person name="Findley S.D."/>
            <person name="Zheng P."/>
            <person name="Utro F."/>
            <person name="Royaert S."/>
            <person name="Saski C."/>
            <person name="Jenkins J."/>
            <person name="Podicheti R."/>
            <person name="Zhao M."/>
            <person name="Scheffler B.E."/>
            <person name="Stack J.C."/>
            <person name="Feltus F.A."/>
            <person name="Mustiga G.M."/>
            <person name="Amores F."/>
            <person name="Phillips W."/>
            <person name="Marelli J.P."/>
            <person name="May G.D."/>
            <person name="Shapiro H."/>
            <person name="Ma J."/>
            <person name="Bustamante C.D."/>
            <person name="Schnell R.J."/>
            <person name="Main D."/>
            <person name="Gilbert D."/>
            <person name="Parida L."/>
            <person name="Kuhn D.N."/>
        </authorList>
    </citation>
    <scope>NUCLEOTIDE SEQUENCE [LARGE SCALE GENOMIC DNA]</scope>
    <source>
        <strain evidence="3">cv. Matina 1-6</strain>
    </source>
</reference>
<dbReference type="InParanoid" id="A0A061EDY6"/>
<keyword evidence="1" id="KW-0472">Membrane</keyword>
<protein>
    <submittedName>
        <fullName evidence="2">Uncharacterized protein</fullName>
    </submittedName>
</protein>
<dbReference type="Gramene" id="EOY03155">
    <property type="protein sequence ID" value="EOY03155"/>
    <property type="gene ID" value="TCM_017717"/>
</dbReference>
<dbReference type="EMBL" id="CM001882">
    <property type="protein sequence ID" value="EOY03155.1"/>
    <property type="molecule type" value="Genomic_DNA"/>
</dbReference>
<keyword evidence="1" id="KW-0812">Transmembrane</keyword>
<accession>A0A061EDY6</accession>
<organism evidence="2 3">
    <name type="scientific">Theobroma cacao</name>
    <name type="common">Cacao</name>
    <name type="synonym">Cocoa</name>
    <dbReference type="NCBI Taxonomy" id="3641"/>
    <lineage>
        <taxon>Eukaryota</taxon>
        <taxon>Viridiplantae</taxon>
        <taxon>Streptophyta</taxon>
        <taxon>Embryophyta</taxon>
        <taxon>Tracheophyta</taxon>
        <taxon>Spermatophyta</taxon>
        <taxon>Magnoliopsida</taxon>
        <taxon>eudicotyledons</taxon>
        <taxon>Gunneridae</taxon>
        <taxon>Pentapetalae</taxon>
        <taxon>rosids</taxon>
        <taxon>malvids</taxon>
        <taxon>Malvales</taxon>
        <taxon>Malvaceae</taxon>
        <taxon>Byttnerioideae</taxon>
        <taxon>Theobroma</taxon>
    </lineage>
</organism>
<sequence length="68" mass="7741">MARNHCLKTTFLCILIVTISAYIAQHISPELQHLYISLGCLSFITFSPWEKLVKLPHQGHSQNGWFSA</sequence>
<dbReference type="AlphaFoldDB" id="A0A061EDY6"/>
<dbReference type="Proteomes" id="UP000026915">
    <property type="component" value="Chromosome 4"/>
</dbReference>